<dbReference type="Pfam" id="PF00117">
    <property type="entry name" value="GATase"/>
    <property type="match status" value="1"/>
</dbReference>
<dbReference type="RefSeq" id="WP_034437089.1">
    <property type="nucleotide sequence ID" value="NZ_CBTK010000319.1"/>
</dbReference>
<dbReference type="PROSITE" id="PS51273">
    <property type="entry name" value="GATASE_TYPE_1"/>
    <property type="match status" value="1"/>
</dbReference>
<comment type="catalytic activity">
    <reaction evidence="8 10">
        <text>5-[(5-phospho-1-deoxy-D-ribulos-1-ylimino)methylamino]-1-(5-phospho-beta-D-ribosyl)imidazole-4-carboxamide + L-glutamine = D-erythro-1-(imidazol-4-yl)glycerol 3-phosphate + 5-amino-1-(5-phospho-beta-D-ribosyl)imidazole-4-carboxamide + L-glutamate + H(+)</text>
        <dbReference type="Rhea" id="RHEA:24793"/>
        <dbReference type="ChEBI" id="CHEBI:15378"/>
        <dbReference type="ChEBI" id="CHEBI:29985"/>
        <dbReference type="ChEBI" id="CHEBI:58278"/>
        <dbReference type="ChEBI" id="CHEBI:58359"/>
        <dbReference type="ChEBI" id="CHEBI:58475"/>
        <dbReference type="ChEBI" id="CHEBI:58525"/>
        <dbReference type="EC" id="4.3.2.10"/>
    </reaction>
</comment>
<evidence type="ECO:0000256" key="9">
    <source>
        <dbReference type="ARBA" id="ARBA00049534"/>
    </source>
</evidence>
<accession>A0A7U7GG65</accession>
<feature type="domain" description="Glutamine amidotransferase" evidence="12">
    <location>
        <begin position="6"/>
        <end position="208"/>
    </location>
</feature>
<dbReference type="Gene3D" id="3.40.50.880">
    <property type="match status" value="1"/>
</dbReference>
<feature type="active site" evidence="10 11">
    <location>
        <position position="194"/>
    </location>
</feature>
<dbReference type="AlphaFoldDB" id="A0A7U7GG65"/>
<dbReference type="PIRSF" id="PIRSF000495">
    <property type="entry name" value="Amidotransf_hisH"/>
    <property type="match status" value="1"/>
</dbReference>
<dbReference type="PANTHER" id="PTHR42701:SF2">
    <property type="entry name" value="IMIDAZOLE GLYCEROL PHOSPHATE SYNTHASE SUBUNIT HISH 1"/>
    <property type="match status" value="1"/>
</dbReference>
<dbReference type="InterPro" id="IPR010139">
    <property type="entry name" value="Imidazole-glycPsynth_HisH"/>
</dbReference>
<dbReference type="InterPro" id="IPR017926">
    <property type="entry name" value="GATASE"/>
</dbReference>
<keyword evidence="7 10" id="KW-0456">Lyase</keyword>
<keyword evidence="6 10" id="KW-0368">Histidine biosynthesis</keyword>
<dbReference type="SUPFAM" id="SSF52317">
    <property type="entry name" value="Class I glutamine amidotransferase-like"/>
    <property type="match status" value="1"/>
</dbReference>
<keyword evidence="4 10" id="KW-0378">Hydrolase</keyword>
<evidence type="ECO:0000256" key="10">
    <source>
        <dbReference type="HAMAP-Rule" id="MF_00278"/>
    </source>
</evidence>
<sequence>MTHIAIIDYGMGNLRSVAKALEHVAPHARIQVTQNRHDILQADRVVFPGQGSIRDCMRELAHWDLVEVVREVARNKPFLGLCLGPQALLEFSDENGGIECLKVLPGRVVWFGDLRDPASGERLKVPHMGWNQVHQTHDHPLWQGIPQDSRFYFVHSYYLRPANKSLVTGRTRYGFDFASAIARDNLFAVQFHPEKSAQAGLQLLANFVDWNP</sequence>
<comment type="function">
    <text evidence="10">IGPS catalyzes the conversion of PRFAR and glutamine to IGP, AICAR and glutamate. The HisH subunit catalyzes the hydrolysis of glutamine to glutamate and ammonia as part of the synthesis of IGP and AICAR. The resulting ammonia molecule is channeled to the active site of HisF.</text>
</comment>
<evidence type="ECO:0000256" key="3">
    <source>
        <dbReference type="ARBA" id="ARBA00022605"/>
    </source>
</evidence>
<comment type="subunit">
    <text evidence="10">Heterodimer of HisH and HisF.</text>
</comment>
<dbReference type="EC" id="4.3.2.10" evidence="10"/>
<evidence type="ECO:0000256" key="4">
    <source>
        <dbReference type="ARBA" id="ARBA00022801"/>
    </source>
</evidence>
<dbReference type="Proteomes" id="UP000019184">
    <property type="component" value="Unassembled WGS sequence"/>
</dbReference>
<keyword evidence="13" id="KW-0808">Transferase</keyword>
<evidence type="ECO:0000256" key="5">
    <source>
        <dbReference type="ARBA" id="ARBA00022962"/>
    </source>
</evidence>
<dbReference type="HAMAP" id="MF_00278">
    <property type="entry name" value="HisH"/>
    <property type="match status" value="1"/>
</dbReference>
<feature type="active site" description="Nucleophile" evidence="10 11">
    <location>
        <position position="82"/>
    </location>
</feature>
<name>A0A7U7GG65_9GAMM</name>
<organism evidence="13 14">
    <name type="scientific">Candidatus Contendobacter odensis Run_B_J11</name>
    <dbReference type="NCBI Taxonomy" id="1400861"/>
    <lineage>
        <taxon>Bacteria</taxon>
        <taxon>Pseudomonadati</taxon>
        <taxon>Pseudomonadota</taxon>
        <taxon>Gammaproteobacteria</taxon>
        <taxon>Candidatus Competibacteraceae</taxon>
        <taxon>Candidatus Contendibacter</taxon>
    </lineage>
</organism>
<dbReference type="EMBL" id="CBTK010000319">
    <property type="protein sequence ID" value="CDH47793.1"/>
    <property type="molecule type" value="Genomic_DNA"/>
</dbReference>
<feature type="active site" evidence="10 11">
    <location>
        <position position="192"/>
    </location>
</feature>
<reference evidence="13 14" key="1">
    <citation type="journal article" date="2014" name="ISME J.">
        <title>Candidatus Competibacter-lineage genomes retrieved from metagenomes reveal functional metabolic diversity.</title>
        <authorList>
            <person name="McIlroy S.J."/>
            <person name="Albertsen M."/>
            <person name="Andresen E.K."/>
            <person name="Saunders A.M."/>
            <person name="Kristiansen R."/>
            <person name="Stokholm-Bjerregaard M."/>
            <person name="Nielsen K.L."/>
            <person name="Nielsen P.H."/>
        </authorList>
    </citation>
    <scope>NUCLEOTIDE SEQUENCE [LARGE SCALE GENOMIC DNA]</scope>
    <source>
        <strain evidence="13 14">Run_B_J11</strain>
    </source>
</reference>
<evidence type="ECO:0000256" key="7">
    <source>
        <dbReference type="ARBA" id="ARBA00023239"/>
    </source>
</evidence>
<comment type="pathway">
    <text evidence="1 10">Amino-acid biosynthesis; L-histidine biosynthesis; L-histidine from 5-phospho-alpha-D-ribose 1-diphosphate: step 5/9.</text>
</comment>
<dbReference type="PANTHER" id="PTHR42701">
    <property type="entry name" value="IMIDAZOLE GLYCEROL PHOSPHATE SYNTHASE SUBUNIT HISH"/>
    <property type="match status" value="1"/>
</dbReference>
<dbReference type="GO" id="GO:0005737">
    <property type="term" value="C:cytoplasm"/>
    <property type="evidence" value="ECO:0007669"/>
    <property type="project" value="UniProtKB-SubCell"/>
</dbReference>
<evidence type="ECO:0000256" key="8">
    <source>
        <dbReference type="ARBA" id="ARBA00047838"/>
    </source>
</evidence>
<dbReference type="NCBIfam" id="TIGR01855">
    <property type="entry name" value="IMP_synth_hisH"/>
    <property type="match status" value="1"/>
</dbReference>
<dbReference type="CDD" id="cd01748">
    <property type="entry name" value="GATase1_IGP_Synthase"/>
    <property type="match status" value="1"/>
</dbReference>
<comment type="caution">
    <text evidence="13">The sequence shown here is derived from an EMBL/GenBank/DDBJ whole genome shotgun (WGS) entry which is preliminary data.</text>
</comment>
<evidence type="ECO:0000256" key="1">
    <source>
        <dbReference type="ARBA" id="ARBA00005091"/>
    </source>
</evidence>
<dbReference type="GO" id="GO:0000105">
    <property type="term" value="P:L-histidine biosynthetic process"/>
    <property type="evidence" value="ECO:0007669"/>
    <property type="project" value="UniProtKB-UniRule"/>
</dbReference>
<keyword evidence="2 10" id="KW-0963">Cytoplasm</keyword>
<dbReference type="GO" id="GO:0016829">
    <property type="term" value="F:lyase activity"/>
    <property type="evidence" value="ECO:0007669"/>
    <property type="project" value="UniProtKB-KW"/>
</dbReference>
<comment type="subcellular location">
    <subcellularLocation>
        <location evidence="10">Cytoplasm</location>
    </subcellularLocation>
</comment>
<dbReference type="OrthoDB" id="9807137at2"/>
<keyword evidence="5 10" id="KW-0315">Glutamine amidotransferase</keyword>
<gene>
    <name evidence="10 13" type="primary">hisH</name>
    <name evidence="13" type="ORF">BN874_990005</name>
</gene>
<evidence type="ECO:0000313" key="13">
    <source>
        <dbReference type="EMBL" id="CDH47793.1"/>
    </source>
</evidence>
<dbReference type="EC" id="3.5.1.2" evidence="10"/>
<evidence type="ECO:0000256" key="11">
    <source>
        <dbReference type="PIRSR" id="PIRSR000495-1"/>
    </source>
</evidence>
<dbReference type="InterPro" id="IPR029062">
    <property type="entry name" value="Class_I_gatase-like"/>
</dbReference>
<evidence type="ECO:0000256" key="2">
    <source>
        <dbReference type="ARBA" id="ARBA00022490"/>
    </source>
</evidence>
<dbReference type="GO" id="GO:0000107">
    <property type="term" value="F:imidazoleglycerol-phosphate synthase activity"/>
    <property type="evidence" value="ECO:0007669"/>
    <property type="project" value="UniProtKB-UniRule"/>
</dbReference>
<dbReference type="GO" id="GO:0004359">
    <property type="term" value="F:glutaminase activity"/>
    <property type="evidence" value="ECO:0007669"/>
    <property type="project" value="UniProtKB-EC"/>
</dbReference>
<keyword evidence="3 10" id="KW-0028">Amino-acid biosynthesis</keyword>
<keyword evidence="14" id="KW-1185">Reference proteome</keyword>
<comment type="catalytic activity">
    <reaction evidence="9 10">
        <text>L-glutamine + H2O = L-glutamate + NH4(+)</text>
        <dbReference type="Rhea" id="RHEA:15889"/>
        <dbReference type="ChEBI" id="CHEBI:15377"/>
        <dbReference type="ChEBI" id="CHEBI:28938"/>
        <dbReference type="ChEBI" id="CHEBI:29985"/>
        <dbReference type="ChEBI" id="CHEBI:58359"/>
        <dbReference type="EC" id="3.5.1.2"/>
    </reaction>
</comment>
<keyword evidence="13" id="KW-0328">Glycosyltransferase</keyword>
<proteinExistence type="inferred from homology"/>
<evidence type="ECO:0000256" key="6">
    <source>
        <dbReference type="ARBA" id="ARBA00023102"/>
    </source>
</evidence>
<evidence type="ECO:0000259" key="12">
    <source>
        <dbReference type="Pfam" id="PF00117"/>
    </source>
</evidence>
<dbReference type="UniPathway" id="UPA00031">
    <property type="reaction ID" value="UER00010"/>
</dbReference>
<evidence type="ECO:0000313" key="14">
    <source>
        <dbReference type="Proteomes" id="UP000019184"/>
    </source>
</evidence>
<protein>
    <recommendedName>
        <fullName evidence="10">Imidazole glycerol phosphate synthase subunit HisH</fullName>
        <ecNumber evidence="10">4.3.2.10</ecNumber>
    </recommendedName>
    <alternativeName>
        <fullName evidence="10">IGP synthase glutaminase subunit</fullName>
        <ecNumber evidence="10">3.5.1.2</ecNumber>
    </alternativeName>
    <alternativeName>
        <fullName evidence="10">IGP synthase subunit HisH</fullName>
    </alternativeName>
    <alternativeName>
        <fullName evidence="10">ImGP synthase subunit HisH</fullName>
        <shortName evidence="10">IGPS subunit HisH</shortName>
    </alternativeName>
</protein>